<evidence type="ECO:0000256" key="4">
    <source>
        <dbReference type="HAMAP-Rule" id="MF_00171"/>
    </source>
</evidence>
<dbReference type="PANTHER" id="PTHR11142">
    <property type="entry name" value="PSEUDOURIDYLATE SYNTHASE"/>
    <property type="match status" value="1"/>
</dbReference>
<dbReference type="PANTHER" id="PTHR11142:SF0">
    <property type="entry name" value="TRNA PSEUDOURIDINE SYNTHASE-LIKE 1"/>
    <property type="match status" value="1"/>
</dbReference>
<dbReference type="FunFam" id="3.30.70.580:FF:000001">
    <property type="entry name" value="tRNA pseudouridine synthase A"/>
    <property type="match status" value="1"/>
</dbReference>
<dbReference type="PIRSF" id="PIRSF001430">
    <property type="entry name" value="tRNA_psdUrid_synth"/>
    <property type="match status" value="1"/>
</dbReference>
<evidence type="ECO:0000256" key="7">
    <source>
        <dbReference type="RuleBase" id="RU003792"/>
    </source>
</evidence>
<comment type="similarity">
    <text evidence="1 4 7">Belongs to the tRNA pseudouridine synthase TruA family.</text>
</comment>
<protein>
    <recommendedName>
        <fullName evidence="4">tRNA pseudouridine synthase A</fullName>
        <ecNumber evidence="4">5.4.99.12</ecNumber>
    </recommendedName>
    <alternativeName>
        <fullName evidence="4">tRNA pseudouridine(38-40) synthase</fullName>
    </alternativeName>
    <alternativeName>
        <fullName evidence="4">tRNA pseudouridylate synthase I</fullName>
    </alternativeName>
    <alternativeName>
        <fullName evidence="4">tRNA-uridine isomerase I</fullName>
    </alternativeName>
</protein>
<dbReference type="Pfam" id="PF01416">
    <property type="entry name" value="PseudoU_synth_1"/>
    <property type="match status" value="2"/>
</dbReference>
<dbReference type="PATRIC" id="fig|229920.5.peg.1614"/>
<dbReference type="InterPro" id="IPR001406">
    <property type="entry name" value="PsdUridine_synth_TruA"/>
</dbReference>
<feature type="binding site" evidence="4 6">
    <location>
        <position position="110"/>
    </location>
    <ligand>
        <name>substrate</name>
    </ligand>
</feature>
<comment type="caution">
    <text evidence="4">Lacks conserved residue(s) required for the propagation of feature annotation.</text>
</comment>
<dbReference type="SUPFAM" id="SSF55120">
    <property type="entry name" value="Pseudouridine synthase"/>
    <property type="match status" value="1"/>
</dbReference>
<dbReference type="STRING" id="229920.ADM99_08565"/>
<dbReference type="Gene3D" id="3.30.70.580">
    <property type="entry name" value="Pseudouridine synthase I, catalytic domain, N-terminal subdomain"/>
    <property type="match status" value="1"/>
</dbReference>
<evidence type="ECO:0000313" key="9">
    <source>
        <dbReference type="EMBL" id="KPL71539.1"/>
    </source>
</evidence>
<comment type="caution">
    <text evidence="9">The sequence shown here is derived from an EMBL/GenBank/DDBJ whole genome shotgun (WGS) entry which is preliminary data.</text>
</comment>
<feature type="domain" description="Pseudouridine synthase I TruA alpha/beta" evidence="8">
    <location>
        <begin position="9"/>
        <end position="104"/>
    </location>
</feature>
<dbReference type="Proteomes" id="UP000050430">
    <property type="component" value="Unassembled WGS sequence"/>
</dbReference>
<dbReference type="Gene3D" id="3.30.70.660">
    <property type="entry name" value="Pseudouridine synthase I, catalytic domain, C-terminal subdomain"/>
    <property type="match status" value="1"/>
</dbReference>
<accession>A0A0P6WRI1</accession>
<reference evidence="9 10" key="1">
    <citation type="submission" date="2015-07" db="EMBL/GenBank/DDBJ databases">
        <title>Genome sequence of Leptolinea tardivitalis DSM 16556.</title>
        <authorList>
            <person name="Hemp J."/>
            <person name="Ward L.M."/>
            <person name="Pace L.A."/>
            <person name="Fischer W.W."/>
        </authorList>
    </citation>
    <scope>NUCLEOTIDE SEQUENCE [LARGE SCALE GENOMIC DNA]</scope>
    <source>
        <strain evidence="9 10">YMTK-2</strain>
    </source>
</reference>
<keyword evidence="3 4" id="KW-0413">Isomerase</keyword>
<dbReference type="InterPro" id="IPR020095">
    <property type="entry name" value="PsdUridine_synth_TruA_C"/>
</dbReference>
<dbReference type="GO" id="GO:0031119">
    <property type="term" value="P:tRNA pseudouridine synthesis"/>
    <property type="evidence" value="ECO:0007669"/>
    <property type="project" value="UniProtKB-UniRule"/>
</dbReference>
<keyword evidence="10" id="KW-1185">Reference proteome</keyword>
<dbReference type="EMBL" id="LGCK01000010">
    <property type="protein sequence ID" value="KPL71539.1"/>
    <property type="molecule type" value="Genomic_DNA"/>
</dbReference>
<feature type="active site" description="Nucleophile" evidence="4 5">
    <location>
        <position position="52"/>
    </location>
</feature>
<dbReference type="CDD" id="cd02570">
    <property type="entry name" value="PseudoU_synth_EcTruA"/>
    <property type="match status" value="1"/>
</dbReference>
<keyword evidence="2 4" id="KW-0819">tRNA processing</keyword>
<evidence type="ECO:0000256" key="2">
    <source>
        <dbReference type="ARBA" id="ARBA00022694"/>
    </source>
</evidence>
<feature type="domain" description="Pseudouridine synthase I TruA alpha/beta" evidence="8">
    <location>
        <begin position="143"/>
        <end position="245"/>
    </location>
</feature>
<proteinExistence type="inferred from homology"/>
<dbReference type="GO" id="GO:0160147">
    <property type="term" value="F:tRNA pseudouridine(38-40) synthase activity"/>
    <property type="evidence" value="ECO:0007669"/>
    <property type="project" value="UniProtKB-EC"/>
</dbReference>
<comment type="catalytic activity">
    <reaction evidence="4 7">
        <text>uridine(38/39/40) in tRNA = pseudouridine(38/39/40) in tRNA</text>
        <dbReference type="Rhea" id="RHEA:22376"/>
        <dbReference type="Rhea" id="RHEA-COMP:10085"/>
        <dbReference type="Rhea" id="RHEA-COMP:10087"/>
        <dbReference type="ChEBI" id="CHEBI:65314"/>
        <dbReference type="ChEBI" id="CHEBI:65315"/>
        <dbReference type="EC" id="5.4.99.12"/>
    </reaction>
</comment>
<dbReference type="NCBIfam" id="TIGR00071">
    <property type="entry name" value="hisT_truA"/>
    <property type="match status" value="1"/>
</dbReference>
<evidence type="ECO:0000256" key="3">
    <source>
        <dbReference type="ARBA" id="ARBA00023235"/>
    </source>
</evidence>
<dbReference type="InterPro" id="IPR020103">
    <property type="entry name" value="PsdUridine_synth_cat_dom_sf"/>
</dbReference>
<dbReference type="OrthoDB" id="9811823at2"/>
<gene>
    <name evidence="4" type="primary">truA</name>
    <name evidence="9" type="ORF">ADM99_08565</name>
</gene>
<dbReference type="RefSeq" id="WP_062420106.1">
    <property type="nucleotide sequence ID" value="NZ_BBYA01000001.1"/>
</dbReference>
<dbReference type="GO" id="GO:0003723">
    <property type="term" value="F:RNA binding"/>
    <property type="evidence" value="ECO:0007669"/>
    <property type="project" value="InterPro"/>
</dbReference>
<dbReference type="InterPro" id="IPR020097">
    <property type="entry name" value="PsdUridine_synth_TruA_a/b_dom"/>
</dbReference>
<dbReference type="AlphaFoldDB" id="A0A0P6WRI1"/>
<dbReference type="HAMAP" id="MF_00171">
    <property type="entry name" value="TruA"/>
    <property type="match status" value="1"/>
</dbReference>
<evidence type="ECO:0000259" key="8">
    <source>
        <dbReference type="Pfam" id="PF01416"/>
    </source>
</evidence>
<evidence type="ECO:0000256" key="1">
    <source>
        <dbReference type="ARBA" id="ARBA00009375"/>
    </source>
</evidence>
<comment type="subunit">
    <text evidence="4">Homodimer.</text>
</comment>
<evidence type="ECO:0000313" key="10">
    <source>
        <dbReference type="Proteomes" id="UP000050430"/>
    </source>
</evidence>
<dbReference type="InterPro" id="IPR020094">
    <property type="entry name" value="TruA/RsuA/RluB/E/F_N"/>
</dbReference>
<sequence length="252" mass="28909">MERYQLILAYDGTLFSGYQRQGKQRTVQLVLEEALRQLNWQEHSTICAGRTDTGVHATGQVISFGLKWNHSLEDLRNALNARLPEDISVLDVKVADAEFHPRFDALSRTYQYRIYFSQARNPLKNRTAWRIWPEVEIKRLQEAAPCFLGTHDFSSFGAPMKPGASTIRDVRTSEWQFDPNGDLIYQVTANAFLYHMIRRIVWQQVLYATDRITLQELQNGIEKAAPLPPGMAPANGLTLVEVEYPNKQGKDR</sequence>
<comment type="function">
    <text evidence="4">Formation of pseudouridine at positions 38, 39 and 40 in the anticodon stem and loop of transfer RNAs.</text>
</comment>
<organism evidence="9 10">
    <name type="scientific">Leptolinea tardivitalis</name>
    <dbReference type="NCBI Taxonomy" id="229920"/>
    <lineage>
        <taxon>Bacteria</taxon>
        <taxon>Bacillati</taxon>
        <taxon>Chloroflexota</taxon>
        <taxon>Anaerolineae</taxon>
        <taxon>Anaerolineales</taxon>
        <taxon>Anaerolineaceae</taxon>
        <taxon>Leptolinea</taxon>
    </lineage>
</organism>
<name>A0A0P6WRI1_9CHLR</name>
<dbReference type="EC" id="5.4.99.12" evidence="4"/>
<evidence type="ECO:0000256" key="6">
    <source>
        <dbReference type="PIRSR" id="PIRSR001430-2"/>
    </source>
</evidence>
<evidence type="ECO:0000256" key="5">
    <source>
        <dbReference type="PIRSR" id="PIRSR001430-1"/>
    </source>
</evidence>